<protein>
    <submittedName>
        <fullName evidence="3">FBA_2 domain-containing protein</fullName>
    </submittedName>
</protein>
<evidence type="ECO:0000259" key="1">
    <source>
        <dbReference type="Pfam" id="PF07735"/>
    </source>
</evidence>
<dbReference type="Proteomes" id="UP000095282">
    <property type="component" value="Unplaced"/>
</dbReference>
<feature type="domain" description="Sdz-33 F-box" evidence="1">
    <location>
        <begin position="136"/>
        <end position="187"/>
    </location>
</feature>
<dbReference type="InterPro" id="IPR012885">
    <property type="entry name" value="F-box_Sdz-33"/>
</dbReference>
<proteinExistence type="predicted"/>
<sequence>MILFYSWEWRFKKIGKATGKKKYPTEVRIGEHAFPMRIAHPGIMEVACSDPMETTAIFLNFGREVFNCKSTTYWLAGDGVPDREKFITETKQKSPFITAKDAICVLENCKTDILCISDEIKPFYDRRITISCKVLYMIAADSFDLTNVLNSNCQRAIMSSVQDMDPFVLNSYLKEWINGEHPEMIHLLLIPGFSDSMKDELFDEIEKELTNKLRKFPYGWVSGIYPLGYDECDYKEYDIRRNDGTIATISNCYDFFVFHVWRLK</sequence>
<keyword evidence="2" id="KW-1185">Reference proteome</keyword>
<reference evidence="3" key="1">
    <citation type="submission" date="2016-11" db="UniProtKB">
        <authorList>
            <consortium name="WormBaseParasite"/>
        </authorList>
    </citation>
    <scope>IDENTIFICATION</scope>
</reference>
<dbReference type="PANTHER" id="PTHR21503:SF8">
    <property type="entry name" value="F-BOX ASSOCIATED DOMAIN-CONTAINING PROTEIN-RELATED"/>
    <property type="match status" value="1"/>
</dbReference>
<dbReference type="Pfam" id="PF07735">
    <property type="entry name" value="FBA_2"/>
    <property type="match status" value="1"/>
</dbReference>
<evidence type="ECO:0000313" key="3">
    <source>
        <dbReference type="WBParaSite" id="Csp11.Scaffold630.g21265.t1"/>
    </source>
</evidence>
<accession>A0A1I7V0T1</accession>
<dbReference type="AlphaFoldDB" id="A0A1I7V0T1"/>
<dbReference type="WBParaSite" id="Csp11.Scaffold630.g21265.t1">
    <property type="protein sequence ID" value="Csp11.Scaffold630.g21265.t1"/>
    <property type="gene ID" value="Csp11.Scaffold630.g21265"/>
</dbReference>
<evidence type="ECO:0000313" key="2">
    <source>
        <dbReference type="Proteomes" id="UP000095282"/>
    </source>
</evidence>
<dbReference type="eggNOG" id="ENOG502T3I7">
    <property type="taxonomic scope" value="Eukaryota"/>
</dbReference>
<dbReference type="PANTHER" id="PTHR21503">
    <property type="entry name" value="F-BOX-CONTAINING HYPOTHETICAL PROTEIN C.ELEGANS"/>
    <property type="match status" value="1"/>
</dbReference>
<name>A0A1I7V0T1_9PELO</name>
<organism evidence="2 3">
    <name type="scientific">Caenorhabditis tropicalis</name>
    <dbReference type="NCBI Taxonomy" id="1561998"/>
    <lineage>
        <taxon>Eukaryota</taxon>
        <taxon>Metazoa</taxon>
        <taxon>Ecdysozoa</taxon>
        <taxon>Nematoda</taxon>
        <taxon>Chromadorea</taxon>
        <taxon>Rhabditida</taxon>
        <taxon>Rhabditina</taxon>
        <taxon>Rhabditomorpha</taxon>
        <taxon>Rhabditoidea</taxon>
        <taxon>Rhabditidae</taxon>
        <taxon>Peloderinae</taxon>
        <taxon>Caenorhabditis</taxon>
    </lineage>
</organism>